<feature type="transmembrane region" description="Helical" evidence="1">
    <location>
        <begin position="138"/>
        <end position="167"/>
    </location>
</feature>
<dbReference type="PANTHER" id="PTHR36832">
    <property type="entry name" value="SLR1174 PROTEIN-RELATED"/>
    <property type="match status" value="1"/>
</dbReference>
<comment type="caution">
    <text evidence="2">The sequence shown here is derived from an EMBL/GenBank/DDBJ whole genome shotgun (WGS) entry which is preliminary data.</text>
</comment>
<keyword evidence="1" id="KW-0472">Membrane</keyword>
<gene>
    <name evidence="2" type="ORF">CAAU_0744</name>
</gene>
<reference evidence="2 3" key="1">
    <citation type="journal article" date="2011" name="J. Bacteriol.">
        <title>Draft genome sequence of Caloramator australicus strain RC3T, a thermoanaerobe from the Great Artesian Basin of Australia.</title>
        <authorList>
            <person name="Ogg C.D."/>
            <person name="Patel B.K.C."/>
        </authorList>
    </citation>
    <scope>NUCLEOTIDE SEQUENCE [LARGE SCALE GENOMIC DNA]</scope>
    <source>
        <strain evidence="2 3">RC3</strain>
    </source>
</reference>
<feature type="transmembrane region" description="Helical" evidence="1">
    <location>
        <begin position="226"/>
        <end position="248"/>
    </location>
</feature>
<evidence type="ECO:0000313" key="2">
    <source>
        <dbReference type="EMBL" id="CCJ32828.1"/>
    </source>
</evidence>
<feature type="transmembrane region" description="Helical" evidence="1">
    <location>
        <begin position="21"/>
        <end position="40"/>
    </location>
</feature>
<keyword evidence="1" id="KW-1133">Transmembrane helix</keyword>
<dbReference type="PANTHER" id="PTHR36832:SF1">
    <property type="entry name" value="SLR1174 PROTEIN"/>
    <property type="match status" value="1"/>
</dbReference>
<keyword evidence="3" id="KW-1185">Reference proteome</keyword>
<organism evidence="2 3">
    <name type="scientific">Caloramator australicus RC3</name>
    <dbReference type="NCBI Taxonomy" id="857293"/>
    <lineage>
        <taxon>Bacteria</taxon>
        <taxon>Bacillati</taxon>
        <taxon>Bacillota</taxon>
        <taxon>Clostridia</taxon>
        <taxon>Eubacteriales</taxon>
        <taxon>Clostridiaceae</taxon>
        <taxon>Caloramator</taxon>
    </lineage>
</organism>
<dbReference type="Proteomes" id="UP000007652">
    <property type="component" value="Unassembled WGS sequence"/>
</dbReference>
<name>I7KT23_9CLOT</name>
<sequence>MKKYLKIFKISIKNNVTYFKDFIIGNVFTVIIVIIFFFLWKKLYAQNIKTGFTFQEMMWYLIVGESFTLNYNRIHRNVAQDIKSGDIAYKINKPYNYTLYILFDTLGRNLLDFYISCFISFAVGIALVGPIKGYKFYYLFFSMIIMLCGVILNHIIHITISLSALWVEENMPYAWIYGKIVFIFGGLLYPISLLPKWMFKVNFYMPWSFVVYHISKTAVKFNWNDFLFTFLGQVIYILMFLFLMLTIYRRGVKMLNVNGG</sequence>
<dbReference type="EMBL" id="CAKP01000035">
    <property type="protein sequence ID" value="CCJ32828.1"/>
    <property type="molecule type" value="Genomic_DNA"/>
</dbReference>
<evidence type="ECO:0000313" key="3">
    <source>
        <dbReference type="Proteomes" id="UP000007652"/>
    </source>
</evidence>
<keyword evidence="1" id="KW-0812">Transmembrane</keyword>
<accession>I7KT23</accession>
<dbReference type="STRING" id="857293.CAAU_0744"/>
<proteinExistence type="predicted"/>
<dbReference type="OrthoDB" id="9783401at2"/>
<protein>
    <submittedName>
        <fullName evidence="2">ABC-type multidrug transport system, permease component</fullName>
    </submittedName>
</protein>
<feature type="transmembrane region" description="Helical" evidence="1">
    <location>
        <begin position="113"/>
        <end position="131"/>
    </location>
</feature>
<dbReference type="RefSeq" id="WP_008908104.1">
    <property type="nucleotide sequence ID" value="NZ_CAKP01000035.1"/>
</dbReference>
<feature type="transmembrane region" description="Helical" evidence="1">
    <location>
        <begin position="173"/>
        <end position="190"/>
    </location>
</feature>
<evidence type="ECO:0000256" key="1">
    <source>
        <dbReference type="SAM" id="Phobius"/>
    </source>
</evidence>
<dbReference type="eggNOG" id="COG4587">
    <property type="taxonomic scope" value="Bacteria"/>
</dbReference>
<dbReference type="AlphaFoldDB" id="I7KT23"/>